<dbReference type="GO" id="GO:0071949">
    <property type="term" value="F:FAD binding"/>
    <property type="evidence" value="ECO:0007669"/>
    <property type="project" value="InterPro"/>
</dbReference>
<comment type="caution">
    <text evidence="2">The sequence shown here is derived from an EMBL/GenBank/DDBJ whole genome shotgun (WGS) entry which is preliminary data.</text>
</comment>
<evidence type="ECO:0000313" key="2">
    <source>
        <dbReference type="EMBL" id="TKJ39812.1"/>
    </source>
</evidence>
<dbReference type="Gene3D" id="3.30.465.10">
    <property type="match status" value="1"/>
</dbReference>
<dbReference type="PROSITE" id="PS51387">
    <property type="entry name" value="FAD_PCMH"/>
    <property type="match status" value="1"/>
</dbReference>
<dbReference type="InterPro" id="IPR036318">
    <property type="entry name" value="FAD-bd_PCMH-like_sf"/>
</dbReference>
<evidence type="ECO:0000259" key="1">
    <source>
        <dbReference type="PROSITE" id="PS51387"/>
    </source>
</evidence>
<feature type="domain" description="FAD-binding PCMH-type" evidence="1">
    <location>
        <begin position="18"/>
        <end position="195"/>
    </location>
</feature>
<gene>
    <name evidence="2" type="ORF">CEE37_11080</name>
</gene>
<dbReference type="PANTHER" id="PTHR11748">
    <property type="entry name" value="D-LACTATE DEHYDROGENASE"/>
    <property type="match status" value="1"/>
</dbReference>
<name>A0A532UY35_UNCL8</name>
<accession>A0A532UY35</accession>
<dbReference type="InterPro" id="IPR006094">
    <property type="entry name" value="Oxid_FAD_bind_N"/>
</dbReference>
<sequence>MLDQNLRDVFLECGCQVLDQLLPRIVLLPSNREAISRLIKIASSRTLHICATGTGQSFPVNYQPKENQIFLLTTQMNQLLELKHLDASVVVESGILTSKLAERLEGTQLDFPEVLSKYSGTMAGAVLGPDTQGLRHAELRRRILGVEIIDPKGRLLKFGSHAIKNVAGYDYWSFLVGTRGRFGIATRFILNLERMPLLDTVPHPGKRSDSLDNPSEWIYANLCKRLDPDGIFVQ</sequence>
<proteinExistence type="predicted"/>
<dbReference type="EMBL" id="NJBN01000007">
    <property type="protein sequence ID" value="TKJ39812.1"/>
    <property type="molecule type" value="Genomic_DNA"/>
</dbReference>
<organism evidence="2 3">
    <name type="scientific">candidate division LCP-89 bacterium B3_LCP</name>
    <dbReference type="NCBI Taxonomy" id="2012998"/>
    <lineage>
        <taxon>Bacteria</taxon>
        <taxon>Pseudomonadati</taxon>
        <taxon>Bacteria division LCP-89</taxon>
    </lineage>
</organism>
<dbReference type="SUPFAM" id="SSF56176">
    <property type="entry name" value="FAD-binding/transporter-associated domain-like"/>
    <property type="match status" value="1"/>
</dbReference>
<dbReference type="Proteomes" id="UP000319619">
    <property type="component" value="Unassembled WGS sequence"/>
</dbReference>
<dbReference type="Pfam" id="PF01565">
    <property type="entry name" value="FAD_binding_4"/>
    <property type="match status" value="1"/>
</dbReference>
<evidence type="ECO:0000313" key="3">
    <source>
        <dbReference type="Proteomes" id="UP000319619"/>
    </source>
</evidence>
<protein>
    <recommendedName>
        <fullName evidence="1">FAD-binding PCMH-type domain-containing protein</fullName>
    </recommendedName>
</protein>
<reference evidence="2 3" key="1">
    <citation type="submission" date="2017-06" db="EMBL/GenBank/DDBJ databases">
        <title>Novel microbial phyla capable of carbon fixation and sulfur reduction in deep-sea sediments.</title>
        <authorList>
            <person name="Huang J."/>
            <person name="Baker B."/>
            <person name="Wang Y."/>
        </authorList>
    </citation>
    <scope>NUCLEOTIDE SEQUENCE [LARGE SCALE GENOMIC DNA]</scope>
    <source>
        <strain evidence="2">B3_LCP</strain>
    </source>
</reference>
<dbReference type="AlphaFoldDB" id="A0A532UY35"/>
<dbReference type="InterPro" id="IPR016166">
    <property type="entry name" value="FAD-bd_PCMH"/>
</dbReference>
<dbReference type="InterPro" id="IPR016169">
    <property type="entry name" value="FAD-bd_PCMH_sub2"/>
</dbReference>